<evidence type="ECO:0000313" key="4">
    <source>
        <dbReference type="Proteomes" id="UP000232323"/>
    </source>
</evidence>
<dbReference type="PANTHER" id="PTHR34203">
    <property type="entry name" value="METHYLTRANSFERASE, FKBM FAMILY PROTEIN"/>
    <property type="match status" value="1"/>
</dbReference>
<dbReference type="EMBL" id="BEGY01000062">
    <property type="protein sequence ID" value="GAX81172.1"/>
    <property type="molecule type" value="Genomic_DNA"/>
</dbReference>
<dbReference type="InterPro" id="IPR006342">
    <property type="entry name" value="FkbM_mtfrase"/>
</dbReference>
<keyword evidence="4" id="KW-1185">Reference proteome</keyword>
<feature type="domain" description="Methyltransferase FkbM" evidence="2">
    <location>
        <begin position="147"/>
        <end position="232"/>
    </location>
</feature>
<dbReference type="Proteomes" id="UP000232323">
    <property type="component" value="Unassembled WGS sequence"/>
</dbReference>
<gene>
    <name evidence="3" type="ORF">CEUSTIGMA_g8605.t1</name>
</gene>
<keyword evidence="1" id="KW-0472">Membrane</keyword>
<keyword evidence="1" id="KW-1133">Transmembrane helix</keyword>
<sequence length="285" mass="31257">MMSKESKSSGTTIRYVLAAILGGLGFYFLFGFFSAGGSFHSAHTSTCKGISSSDLNLVEVYRGDGSLDLRMYVFSQDAISKEVMMHSEKKVHAASLLKCSVAANKNLKVQVVQEGVSSSMGQKCLLPAMSSNAHQAMLAPKNLSTLDCEPSLRIPVVTLDHYWKDVLGSKQVLFVKLDVEGHEYEVLKGASLMMAAAPPTYILMEYSTQLLKMNSVTSKDFLKLIFGYGYRIYDCKMNSEVRPGKDGENTMNVLYQDPMSMTDLLLVQKSKFPAGVSLPDFQCGA</sequence>
<comment type="caution">
    <text evidence="3">The sequence shown here is derived from an EMBL/GenBank/DDBJ whole genome shotgun (WGS) entry which is preliminary data.</text>
</comment>
<reference evidence="3 4" key="1">
    <citation type="submission" date="2017-08" db="EMBL/GenBank/DDBJ databases">
        <title>Acidophilic green algal genome provides insights into adaptation to an acidic environment.</title>
        <authorList>
            <person name="Hirooka S."/>
            <person name="Hirose Y."/>
            <person name="Kanesaki Y."/>
            <person name="Higuchi S."/>
            <person name="Fujiwara T."/>
            <person name="Onuma R."/>
            <person name="Era A."/>
            <person name="Ohbayashi R."/>
            <person name="Uzuka A."/>
            <person name="Nozaki H."/>
            <person name="Yoshikawa H."/>
            <person name="Miyagishima S.Y."/>
        </authorList>
    </citation>
    <scope>NUCLEOTIDE SEQUENCE [LARGE SCALE GENOMIC DNA]</scope>
    <source>
        <strain evidence="3 4">NIES-2499</strain>
    </source>
</reference>
<dbReference type="SUPFAM" id="SSF53335">
    <property type="entry name" value="S-adenosyl-L-methionine-dependent methyltransferases"/>
    <property type="match status" value="1"/>
</dbReference>
<keyword evidence="1" id="KW-0812">Transmembrane</keyword>
<dbReference type="InterPro" id="IPR029063">
    <property type="entry name" value="SAM-dependent_MTases_sf"/>
</dbReference>
<dbReference type="Pfam" id="PF05050">
    <property type="entry name" value="Methyltransf_21"/>
    <property type="match status" value="1"/>
</dbReference>
<dbReference type="PANTHER" id="PTHR34203:SF15">
    <property type="entry name" value="SLL1173 PROTEIN"/>
    <property type="match status" value="1"/>
</dbReference>
<dbReference type="Gene3D" id="3.40.50.150">
    <property type="entry name" value="Vaccinia Virus protein VP39"/>
    <property type="match status" value="1"/>
</dbReference>
<evidence type="ECO:0000313" key="3">
    <source>
        <dbReference type="EMBL" id="GAX81172.1"/>
    </source>
</evidence>
<evidence type="ECO:0000259" key="2">
    <source>
        <dbReference type="Pfam" id="PF05050"/>
    </source>
</evidence>
<name>A0A250XE47_9CHLO</name>
<evidence type="ECO:0000256" key="1">
    <source>
        <dbReference type="SAM" id="Phobius"/>
    </source>
</evidence>
<accession>A0A250XE47</accession>
<proteinExistence type="predicted"/>
<dbReference type="InterPro" id="IPR052514">
    <property type="entry name" value="SAM-dependent_MTase"/>
</dbReference>
<protein>
    <recommendedName>
        <fullName evidence="2">Methyltransferase FkbM domain-containing protein</fullName>
    </recommendedName>
</protein>
<dbReference type="NCBIfam" id="TIGR01444">
    <property type="entry name" value="fkbM_fam"/>
    <property type="match status" value="1"/>
</dbReference>
<feature type="transmembrane region" description="Helical" evidence="1">
    <location>
        <begin position="12"/>
        <end position="33"/>
    </location>
</feature>
<dbReference type="OrthoDB" id="545970at2759"/>
<dbReference type="AlphaFoldDB" id="A0A250XE47"/>
<organism evidence="3 4">
    <name type="scientific">Chlamydomonas eustigma</name>
    <dbReference type="NCBI Taxonomy" id="1157962"/>
    <lineage>
        <taxon>Eukaryota</taxon>
        <taxon>Viridiplantae</taxon>
        <taxon>Chlorophyta</taxon>
        <taxon>core chlorophytes</taxon>
        <taxon>Chlorophyceae</taxon>
        <taxon>CS clade</taxon>
        <taxon>Chlamydomonadales</taxon>
        <taxon>Chlamydomonadaceae</taxon>
        <taxon>Chlamydomonas</taxon>
    </lineage>
</organism>